<accession>A0ABX5LMR5</accession>
<dbReference type="Proteomes" id="UP000245523">
    <property type="component" value="Unassembled WGS sequence"/>
</dbReference>
<name>A0ABX5LMR5_9BACT</name>
<dbReference type="Gene3D" id="3.10.350.10">
    <property type="entry name" value="LysM domain"/>
    <property type="match status" value="1"/>
</dbReference>
<dbReference type="InterPro" id="IPR011055">
    <property type="entry name" value="Dup_hybrid_motif"/>
</dbReference>
<reference evidence="2 3" key="1">
    <citation type="submission" date="2018-05" db="EMBL/GenBank/DDBJ databases">
        <title>Animal gut microbial communities from fecal samples from Wisconsin, USA.</title>
        <authorList>
            <person name="Neumann A."/>
        </authorList>
    </citation>
    <scope>NUCLEOTIDE SEQUENCE [LARGE SCALE GENOMIC DNA]</scope>
    <source>
        <strain evidence="2 3">UWS4</strain>
    </source>
</reference>
<dbReference type="PANTHER" id="PTHR21666">
    <property type="entry name" value="PEPTIDASE-RELATED"/>
    <property type="match status" value="1"/>
</dbReference>
<gene>
    <name evidence="2" type="ORF">B0H50_10322</name>
</gene>
<dbReference type="PANTHER" id="PTHR21666:SF270">
    <property type="entry name" value="MUREIN HYDROLASE ACTIVATOR ENVC"/>
    <property type="match status" value="1"/>
</dbReference>
<comment type="caution">
    <text evidence="2">The sequence shown here is derived from an EMBL/GenBank/DDBJ whole genome shotgun (WGS) entry which is preliminary data.</text>
</comment>
<keyword evidence="3" id="KW-1185">Reference proteome</keyword>
<organism evidence="2 3">
    <name type="scientific">Hallerella porci</name>
    <dbReference type="NCBI Taxonomy" id="1945871"/>
    <lineage>
        <taxon>Bacteria</taxon>
        <taxon>Pseudomonadati</taxon>
        <taxon>Fibrobacterota</taxon>
        <taxon>Fibrobacteria</taxon>
        <taxon>Fibrobacterales</taxon>
        <taxon>Fibrobacteraceae</taxon>
        <taxon>Hallerella</taxon>
    </lineage>
</organism>
<dbReference type="InterPro" id="IPR018392">
    <property type="entry name" value="LysM"/>
</dbReference>
<dbReference type="PROSITE" id="PS51782">
    <property type="entry name" value="LYSM"/>
    <property type="match status" value="1"/>
</dbReference>
<dbReference type="Pfam" id="PF01476">
    <property type="entry name" value="LysM"/>
    <property type="match status" value="1"/>
</dbReference>
<dbReference type="SUPFAM" id="SSF54106">
    <property type="entry name" value="LysM domain"/>
    <property type="match status" value="1"/>
</dbReference>
<dbReference type="InterPro" id="IPR036779">
    <property type="entry name" value="LysM_dom_sf"/>
</dbReference>
<evidence type="ECO:0000313" key="3">
    <source>
        <dbReference type="Proteomes" id="UP000245523"/>
    </source>
</evidence>
<feature type="domain" description="LysM" evidence="1">
    <location>
        <begin position="251"/>
        <end position="295"/>
    </location>
</feature>
<sequence length="296" mass="33458">MKVTFAILALFSVNLFAGVYSSGIISMSETARTIFQTDENAKEENFAVPFLKNEDPEDSEPDEFLDEASAIDEMEVDSLALAEKSQDTIRVDMLRAAIPLESRRITSPYGFRGYRIHKGLDIGLTRGDSIRAAFDGKVVRVRYERRGYGRYIVLEHQNAGITRTIYAHLSKQLVKVGEEVQAGKVIGLGGNTGRSTGPHLHFEMRVGDMPLDPLGFYDFENHQIRAEKILIPMKRVEAEYAELQKEASKHRFYRVRPGDTLGKIARKYHTTVSRLLKLNGMKRSSVLRVGRMIRCS</sequence>
<dbReference type="CDD" id="cd00118">
    <property type="entry name" value="LysM"/>
    <property type="match status" value="1"/>
</dbReference>
<dbReference type="SMART" id="SM00257">
    <property type="entry name" value="LysM"/>
    <property type="match status" value="1"/>
</dbReference>
<dbReference type="CDD" id="cd12797">
    <property type="entry name" value="M23_peptidase"/>
    <property type="match status" value="1"/>
</dbReference>
<dbReference type="InterPro" id="IPR016047">
    <property type="entry name" value="M23ase_b-sheet_dom"/>
</dbReference>
<dbReference type="RefSeq" id="WP_106198160.1">
    <property type="nucleotide sequence ID" value="NZ_QGHD01000003.1"/>
</dbReference>
<dbReference type="Pfam" id="PF01551">
    <property type="entry name" value="Peptidase_M23"/>
    <property type="match status" value="1"/>
</dbReference>
<dbReference type="SUPFAM" id="SSF51261">
    <property type="entry name" value="Duplicated hybrid motif"/>
    <property type="match status" value="1"/>
</dbReference>
<evidence type="ECO:0000259" key="1">
    <source>
        <dbReference type="PROSITE" id="PS51782"/>
    </source>
</evidence>
<dbReference type="Gene3D" id="2.70.70.10">
    <property type="entry name" value="Glucose Permease (Domain IIA)"/>
    <property type="match status" value="1"/>
</dbReference>
<evidence type="ECO:0000313" key="2">
    <source>
        <dbReference type="EMBL" id="PWL03730.1"/>
    </source>
</evidence>
<dbReference type="InterPro" id="IPR050570">
    <property type="entry name" value="Cell_wall_metabolism_enzyme"/>
</dbReference>
<proteinExistence type="predicted"/>
<dbReference type="EMBL" id="QGHD01000003">
    <property type="protein sequence ID" value="PWL03730.1"/>
    <property type="molecule type" value="Genomic_DNA"/>
</dbReference>
<protein>
    <submittedName>
        <fullName evidence="2">LysM domain-containing protein</fullName>
    </submittedName>
</protein>